<dbReference type="AlphaFoldDB" id="A0A699L4L2"/>
<comment type="caution">
    <text evidence="1">The sequence shown here is derived from an EMBL/GenBank/DDBJ whole genome shotgun (WGS) entry which is preliminary data.</text>
</comment>
<accession>A0A699L4L2</accession>
<name>A0A699L4L2_TANCI</name>
<reference evidence="1" key="1">
    <citation type="journal article" date="2019" name="Sci. Rep.">
        <title>Draft genome of Tanacetum cinerariifolium, the natural source of mosquito coil.</title>
        <authorList>
            <person name="Yamashiro T."/>
            <person name="Shiraishi A."/>
            <person name="Satake H."/>
            <person name="Nakayama K."/>
        </authorList>
    </citation>
    <scope>NUCLEOTIDE SEQUENCE</scope>
</reference>
<protein>
    <submittedName>
        <fullName evidence="1">PAS domain-containing protein tyrosine kinase family protein</fullName>
    </submittedName>
</protein>
<dbReference type="EMBL" id="BKCJ010566897">
    <property type="protein sequence ID" value="GFB16854.1"/>
    <property type="molecule type" value="Genomic_DNA"/>
</dbReference>
<proteinExistence type="predicted"/>
<sequence length="84" mass="9554">GFSKAYLITHLRDSHRHCKGEALAITKHYLLIDLVVFERAKVTLKRMGIWLCGVCFKTHTLRAKCRHGADVVPPPILVMVLFVL</sequence>
<organism evidence="1">
    <name type="scientific">Tanacetum cinerariifolium</name>
    <name type="common">Dalmatian daisy</name>
    <name type="synonym">Chrysanthemum cinerariifolium</name>
    <dbReference type="NCBI Taxonomy" id="118510"/>
    <lineage>
        <taxon>Eukaryota</taxon>
        <taxon>Viridiplantae</taxon>
        <taxon>Streptophyta</taxon>
        <taxon>Embryophyta</taxon>
        <taxon>Tracheophyta</taxon>
        <taxon>Spermatophyta</taxon>
        <taxon>Magnoliopsida</taxon>
        <taxon>eudicotyledons</taxon>
        <taxon>Gunneridae</taxon>
        <taxon>Pentapetalae</taxon>
        <taxon>asterids</taxon>
        <taxon>campanulids</taxon>
        <taxon>Asterales</taxon>
        <taxon>Asteraceae</taxon>
        <taxon>Asteroideae</taxon>
        <taxon>Anthemideae</taxon>
        <taxon>Anthemidinae</taxon>
        <taxon>Tanacetum</taxon>
    </lineage>
</organism>
<gene>
    <name evidence="1" type="ORF">Tci_688825</name>
</gene>
<evidence type="ECO:0000313" key="1">
    <source>
        <dbReference type="EMBL" id="GFB16854.1"/>
    </source>
</evidence>
<keyword evidence="1" id="KW-0418">Kinase</keyword>
<feature type="non-terminal residue" evidence="1">
    <location>
        <position position="1"/>
    </location>
</feature>
<dbReference type="GO" id="GO:0016301">
    <property type="term" value="F:kinase activity"/>
    <property type="evidence" value="ECO:0007669"/>
    <property type="project" value="UniProtKB-KW"/>
</dbReference>
<keyword evidence="1" id="KW-0808">Transferase</keyword>